<evidence type="ECO:0000313" key="4">
    <source>
        <dbReference type="Proteomes" id="UP001147747"/>
    </source>
</evidence>
<keyword evidence="4" id="KW-1185">Reference proteome</keyword>
<dbReference type="OrthoDB" id="1711508at2759"/>
<evidence type="ECO:0000256" key="1">
    <source>
        <dbReference type="SAM" id="MobiDB-lite"/>
    </source>
</evidence>
<feature type="compositionally biased region" description="Basic and acidic residues" evidence="1">
    <location>
        <begin position="50"/>
        <end position="60"/>
    </location>
</feature>
<dbReference type="PROSITE" id="PS50969">
    <property type="entry name" value="FCP1"/>
    <property type="match status" value="1"/>
</dbReference>
<gene>
    <name evidence="3" type="ORF">N7509_013304</name>
</gene>
<reference evidence="3" key="2">
    <citation type="journal article" date="2023" name="IMA Fungus">
        <title>Comparative genomic study of the Penicillium genus elucidates a diverse pangenome and 15 lateral gene transfer events.</title>
        <authorList>
            <person name="Petersen C."/>
            <person name="Sorensen T."/>
            <person name="Nielsen M.R."/>
            <person name="Sondergaard T.E."/>
            <person name="Sorensen J.L."/>
            <person name="Fitzpatrick D.A."/>
            <person name="Frisvad J.C."/>
            <person name="Nielsen K.L."/>
        </authorList>
    </citation>
    <scope>NUCLEOTIDE SEQUENCE</scope>
    <source>
        <strain evidence="3">IBT 29677</strain>
    </source>
</reference>
<organism evidence="3 4">
    <name type="scientific">Penicillium cosmopolitanum</name>
    <dbReference type="NCBI Taxonomy" id="1131564"/>
    <lineage>
        <taxon>Eukaryota</taxon>
        <taxon>Fungi</taxon>
        <taxon>Dikarya</taxon>
        <taxon>Ascomycota</taxon>
        <taxon>Pezizomycotina</taxon>
        <taxon>Eurotiomycetes</taxon>
        <taxon>Eurotiomycetidae</taxon>
        <taxon>Eurotiales</taxon>
        <taxon>Aspergillaceae</taxon>
        <taxon>Penicillium</taxon>
    </lineage>
</organism>
<comment type="caution">
    <text evidence="3">The sequence shown here is derived from an EMBL/GenBank/DDBJ whole genome shotgun (WGS) entry which is preliminary data.</text>
</comment>
<evidence type="ECO:0000259" key="2">
    <source>
        <dbReference type="PROSITE" id="PS50969"/>
    </source>
</evidence>
<feature type="region of interest" description="Disordered" evidence="1">
    <location>
        <begin position="228"/>
        <end position="259"/>
    </location>
</feature>
<protein>
    <recommendedName>
        <fullName evidence="2">FCP1 homology domain-containing protein</fullName>
    </recommendedName>
</protein>
<feature type="region of interest" description="Disordered" evidence="1">
    <location>
        <begin position="389"/>
        <end position="442"/>
    </location>
</feature>
<feature type="compositionally biased region" description="Polar residues" evidence="1">
    <location>
        <begin position="389"/>
        <end position="405"/>
    </location>
</feature>
<feature type="compositionally biased region" description="Polar residues" evidence="1">
    <location>
        <begin position="573"/>
        <end position="583"/>
    </location>
</feature>
<feature type="compositionally biased region" description="Basic residues" evidence="1">
    <location>
        <begin position="31"/>
        <end position="40"/>
    </location>
</feature>
<feature type="compositionally biased region" description="Acidic residues" evidence="1">
    <location>
        <begin position="521"/>
        <end position="540"/>
    </location>
</feature>
<dbReference type="InterPro" id="IPR004274">
    <property type="entry name" value="FCP1_dom"/>
</dbReference>
<dbReference type="Proteomes" id="UP001147747">
    <property type="component" value="Unassembled WGS sequence"/>
</dbReference>
<feature type="compositionally biased region" description="Basic residues" evidence="1">
    <location>
        <begin position="80"/>
        <end position="89"/>
    </location>
</feature>
<dbReference type="Pfam" id="PF03031">
    <property type="entry name" value="NIF"/>
    <property type="match status" value="1"/>
</dbReference>
<feature type="compositionally biased region" description="Low complexity" evidence="1">
    <location>
        <begin position="620"/>
        <end position="646"/>
    </location>
</feature>
<dbReference type="Gene3D" id="3.40.50.1000">
    <property type="entry name" value="HAD superfamily/HAD-like"/>
    <property type="match status" value="1"/>
</dbReference>
<feature type="compositionally biased region" description="Low complexity" evidence="1">
    <location>
        <begin position="696"/>
        <end position="724"/>
    </location>
</feature>
<dbReference type="SMART" id="SM00577">
    <property type="entry name" value="CPDc"/>
    <property type="match status" value="1"/>
</dbReference>
<dbReference type="GeneID" id="81376921"/>
<feature type="region of interest" description="Disordered" evidence="1">
    <location>
        <begin position="31"/>
        <end position="117"/>
    </location>
</feature>
<sequence length="774" mass="84729">MSILSCLISTVPVAFSERNSFTPIPIKSVKLSRRGKGSKRRAQDAAQDSAPKHPRVDNTELSHNGLETMGSNSNSNPAHHSARDRRPGRRSQAGSSQTNYPQNGLANNTISTSIPTPTPQYGYGSGYSSYMATPPDYVADSNQYPTGNTNGGAQMPFGSFDIPGWNPQAMNYDPTATPPSMPMPMPMMDPRLFASIMGNMQGQFPMMPFNNAAPFQGVQAQPMSTMARPPGPIIHGQKPGPSTSRPRQRESTPPVDIPSATAEYMKQSSQKPTRCPTPRPLLIILDLNGTLVYRKHKKLPPSFVSRAGLEHFLDVLTKKYAVMIWSSSQPATVEAICARIFSKEKKRNLVALWGRDRFGLTPVQYHAKLQVYKQLHKVWSSIEVQSSYPGNESYKPPNQNQNPANIKSKPKQTTREQKQQEQKQREQEMELTSSFPPGQRWDQSNTILIDDSKLKALSEPFNILEIPEFTNNANLDESKLFSTVLARLDTLSRHDDVSRVLRGWNEMADLQKSSVLDLDIPPEDAEEKEEPWEADDDEEGGISLGEFSISTIPGAPPVCKNGQKKQKKADVNANVNGATTVPKTQPPTDPEAIRLRKEAKKIRKKEKKVAKRAAEESARQETAAAAATAPGEITTTGANPAPGTTTEYIGQRKRKAMKKARLEQEQDPLAQDPATIDPSAPRYSFRTRGAQVSAEAQAQTQTQDGDGTSIPVPTATTTPAFTGPSEGGADTFPAYTHGGRPEDRNRNRSPSSASSAASGNSLLDRLEDGLGFSK</sequence>
<dbReference type="InterPro" id="IPR036412">
    <property type="entry name" value="HAD-like_sf"/>
</dbReference>
<evidence type="ECO:0000313" key="3">
    <source>
        <dbReference type="EMBL" id="KAJ5376418.1"/>
    </source>
</evidence>
<dbReference type="InterPro" id="IPR050365">
    <property type="entry name" value="TIM50"/>
</dbReference>
<feature type="domain" description="FCP1 homology" evidence="2">
    <location>
        <begin position="276"/>
        <end position="491"/>
    </location>
</feature>
<dbReference type="PANTHER" id="PTHR12210">
    <property type="entry name" value="DULLARD PROTEIN PHOSPHATASE"/>
    <property type="match status" value="1"/>
</dbReference>
<proteinExistence type="predicted"/>
<reference evidence="3" key="1">
    <citation type="submission" date="2022-12" db="EMBL/GenBank/DDBJ databases">
        <authorList>
            <person name="Petersen C."/>
        </authorList>
    </citation>
    <scope>NUCLEOTIDE SEQUENCE</scope>
    <source>
        <strain evidence="3">IBT 29677</strain>
    </source>
</reference>
<feature type="compositionally biased region" description="Polar residues" evidence="1">
    <location>
        <begin position="430"/>
        <end position="442"/>
    </location>
</feature>
<accession>A0A9W9VBW3</accession>
<dbReference type="InterPro" id="IPR023214">
    <property type="entry name" value="HAD_sf"/>
</dbReference>
<dbReference type="AlphaFoldDB" id="A0A9W9VBW3"/>
<dbReference type="EMBL" id="JAPZBU010000012">
    <property type="protein sequence ID" value="KAJ5376418.1"/>
    <property type="molecule type" value="Genomic_DNA"/>
</dbReference>
<feature type="compositionally biased region" description="Basic and acidic residues" evidence="1">
    <location>
        <begin position="413"/>
        <end position="428"/>
    </location>
</feature>
<feature type="region of interest" description="Disordered" evidence="1">
    <location>
        <begin position="521"/>
        <end position="774"/>
    </location>
</feature>
<dbReference type="SUPFAM" id="SSF56784">
    <property type="entry name" value="HAD-like"/>
    <property type="match status" value="1"/>
</dbReference>
<dbReference type="RefSeq" id="XP_056481448.1">
    <property type="nucleotide sequence ID" value="XM_056637941.1"/>
</dbReference>
<feature type="compositionally biased region" description="Basic residues" evidence="1">
    <location>
        <begin position="597"/>
        <end position="611"/>
    </location>
</feature>
<feature type="compositionally biased region" description="Low complexity" evidence="1">
    <location>
        <begin position="748"/>
        <end position="761"/>
    </location>
</feature>
<feature type="compositionally biased region" description="Polar residues" evidence="1">
    <location>
        <begin position="92"/>
        <end position="108"/>
    </location>
</feature>
<name>A0A9W9VBW3_9EURO</name>